<organism evidence="1 2">
    <name type="scientific">Lophium mytilinum</name>
    <dbReference type="NCBI Taxonomy" id="390894"/>
    <lineage>
        <taxon>Eukaryota</taxon>
        <taxon>Fungi</taxon>
        <taxon>Dikarya</taxon>
        <taxon>Ascomycota</taxon>
        <taxon>Pezizomycotina</taxon>
        <taxon>Dothideomycetes</taxon>
        <taxon>Pleosporomycetidae</taxon>
        <taxon>Mytilinidiales</taxon>
        <taxon>Mytilinidiaceae</taxon>
        <taxon>Lophium</taxon>
    </lineage>
</organism>
<dbReference type="AlphaFoldDB" id="A0A6A6QA51"/>
<reference evidence="1" key="1">
    <citation type="journal article" date="2020" name="Stud. Mycol.">
        <title>101 Dothideomycetes genomes: a test case for predicting lifestyles and emergence of pathogens.</title>
        <authorList>
            <person name="Haridas S."/>
            <person name="Albert R."/>
            <person name="Binder M."/>
            <person name="Bloem J."/>
            <person name="Labutti K."/>
            <person name="Salamov A."/>
            <person name="Andreopoulos B."/>
            <person name="Baker S."/>
            <person name="Barry K."/>
            <person name="Bills G."/>
            <person name="Bluhm B."/>
            <person name="Cannon C."/>
            <person name="Castanera R."/>
            <person name="Culley D."/>
            <person name="Daum C."/>
            <person name="Ezra D."/>
            <person name="Gonzalez J."/>
            <person name="Henrissat B."/>
            <person name="Kuo A."/>
            <person name="Liang C."/>
            <person name="Lipzen A."/>
            <person name="Lutzoni F."/>
            <person name="Magnuson J."/>
            <person name="Mondo S."/>
            <person name="Nolan M."/>
            <person name="Ohm R."/>
            <person name="Pangilinan J."/>
            <person name="Park H.-J."/>
            <person name="Ramirez L."/>
            <person name="Alfaro M."/>
            <person name="Sun H."/>
            <person name="Tritt A."/>
            <person name="Yoshinaga Y."/>
            <person name="Zwiers L.-H."/>
            <person name="Turgeon B."/>
            <person name="Goodwin S."/>
            <person name="Spatafora J."/>
            <person name="Crous P."/>
            <person name="Grigoriev I."/>
        </authorList>
    </citation>
    <scope>NUCLEOTIDE SEQUENCE</scope>
    <source>
        <strain evidence="1">CBS 269.34</strain>
    </source>
</reference>
<keyword evidence="2" id="KW-1185">Reference proteome</keyword>
<gene>
    <name evidence="1" type="ORF">BU16DRAFT_567395</name>
</gene>
<accession>A0A6A6QA51</accession>
<dbReference type="OrthoDB" id="10355173at2759"/>
<sequence length="265" mass="30198">MSSTTSSPDYDENAASLIYEIFLAIRPQYAPFRLTANTWMNAVVPAEDNSSQTVRYYYYKAEWATEWVPLDLDPKILHQFFCLDQCDDAPVILGPIINELLGYKDSPEVFSVYVLPKLWFVTEEKPLVGKNGLRRGHTLVRIGPNVLDITGGQFGATKLRLSEVEYRRENAASQYGEGTSMSLEQAASSLPTNRTKADYWNPLFTRLRRNLDTAFKAWMTDRGLTKEKVVLDPVRRQEVVELFRKTAQMTRVEFNVEYCLGGLSG</sequence>
<evidence type="ECO:0000313" key="2">
    <source>
        <dbReference type="Proteomes" id="UP000799750"/>
    </source>
</evidence>
<protein>
    <submittedName>
        <fullName evidence="1">Uncharacterized protein</fullName>
    </submittedName>
</protein>
<evidence type="ECO:0000313" key="1">
    <source>
        <dbReference type="EMBL" id="KAF2489215.1"/>
    </source>
</evidence>
<proteinExistence type="predicted"/>
<dbReference type="Proteomes" id="UP000799750">
    <property type="component" value="Unassembled WGS sequence"/>
</dbReference>
<name>A0A6A6QA51_9PEZI</name>
<dbReference type="EMBL" id="MU004199">
    <property type="protein sequence ID" value="KAF2489215.1"/>
    <property type="molecule type" value="Genomic_DNA"/>
</dbReference>